<evidence type="ECO:0000256" key="2">
    <source>
        <dbReference type="ARBA" id="ARBA00022695"/>
    </source>
</evidence>
<organism evidence="9 10">
    <name type="scientific">Brachionus calyciflorus</name>
    <dbReference type="NCBI Taxonomy" id="104777"/>
    <lineage>
        <taxon>Eukaryota</taxon>
        <taxon>Metazoa</taxon>
        <taxon>Spiralia</taxon>
        <taxon>Gnathifera</taxon>
        <taxon>Rotifera</taxon>
        <taxon>Eurotatoria</taxon>
        <taxon>Monogononta</taxon>
        <taxon>Pseudotrocha</taxon>
        <taxon>Ploima</taxon>
        <taxon>Brachionidae</taxon>
        <taxon>Brachionus</taxon>
    </lineage>
</organism>
<accession>A0A814QWS9</accession>
<keyword evidence="10" id="KW-1185">Reference proteome</keyword>
<proteinExistence type="predicted"/>
<keyword evidence="6" id="KW-0695">RNA-directed DNA polymerase</keyword>
<dbReference type="OrthoDB" id="1430630at2759"/>
<keyword evidence="3" id="KW-0540">Nuclease</keyword>
<dbReference type="InterPro" id="IPR043502">
    <property type="entry name" value="DNA/RNA_pol_sf"/>
</dbReference>
<dbReference type="GO" id="GO:0003964">
    <property type="term" value="F:RNA-directed DNA polymerase activity"/>
    <property type="evidence" value="ECO:0007669"/>
    <property type="project" value="UniProtKB-KW"/>
</dbReference>
<evidence type="ECO:0000313" key="9">
    <source>
        <dbReference type="EMBL" id="CAF1125670.1"/>
    </source>
</evidence>
<dbReference type="CDD" id="cd09274">
    <property type="entry name" value="RNase_HI_RT_Ty3"/>
    <property type="match status" value="1"/>
</dbReference>
<feature type="non-terminal residue" evidence="9">
    <location>
        <position position="1"/>
    </location>
</feature>
<keyword evidence="2" id="KW-0548">Nucleotidyltransferase</keyword>
<dbReference type="Pfam" id="PF17921">
    <property type="entry name" value="Integrase_H2C2"/>
    <property type="match status" value="1"/>
</dbReference>
<feature type="domain" description="Reverse transcriptase RNase H-like" evidence="7">
    <location>
        <begin position="189"/>
        <end position="278"/>
    </location>
</feature>
<evidence type="ECO:0000259" key="7">
    <source>
        <dbReference type="Pfam" id="PF17917"/>
    </source>
</evidence>
<dbReference type="Proteomes" id="UP000663879">
    <property type="component" value="Unassembled WGS sequence"/>
</dbReference>
<dbReference type="PANTHER" id="PTHR37984">
    <property type="entry name" value="PROTEIN CBG26694"/>
    <property type="match status" value="1"/>
</dbReference>
<dbReference type="InterPro" id="IPR041588">
    <property type="entry name" value="Integrase_H2C2"/>
</dbReference>
<dbReference type="InterPro" id="IPR041373">
    <property type="entry name" value="RT_RNaseH"/>
</dbReference>
<keyword evidence="4" id="KW-0255">Endonuclease</keyword>
<dbReference type="PANTHER" id="PTHR37984:SF5">
    <property type="entry name" value="PROTEIN NYNRIN-LIKE"/>
    <property type="match status" value="1"/>
</dbReference>
<evidence type="ECO:0000313" key="10">
    <source>
        <dbReference type="Proteomes" id="UP000663879"/>
    </source>
</evidence>
<dbReference type="FunFam" id="3.30.70.270:FF:000020">
    <property type="entry name" value="Transposon Tf2-6 polyprotein-like Protein"/>
    <property type="match status" value="1"/>
</dbReference>
<dbReference type="SUPFAM" id="SSF56672">
    <property type="entry name" value="DNA/RNA polymerases"/>
    <property type="match status" value="1"/>
</dbReference>
<dbReference type="InterPro" id="IPR050951">
    <property type="entry name" value="Retrovirus_Pol_polyprotein"/>
</dbReference>
<gene>
    <name evidence="9" type="ORF">OXX778_LOCUS22243</name>
</gene>
<dbReference type="Gene3D" id="3.10.10.10">
    <property type="entry name" value="HIV Type 1 Reverse Transcriptase, subunit A, domain 1"/>
    <property type="match status" value="1"/>
</dbReference>
<dbReference type="Gene3D" id="3.30.70.270">
    <property type="match status" value="2"/>
</dbReference>
<evidence type="ECO:0000256" key="3">
    <source>
        <dbReference type="ARBA" id="ARBA00022722"/>
    </source>
</evidence>
<keyword evidence="1" id="KW-0808">Transferase</keyword>
<evidence type="ECO:0000256" key="6">
    <source>
        <dbReference type="ARBA" id="ARBA00022918"/>
    </source>
</evidence>
<dbReference type="InterPro" id="IPR043128">
    <property type="entry name" value="Rev_trsase/Diguanyl_cyclase"/>
</dbReference>
<name>A0A814QWS9_9BILA</name>
<dbReference type="Gene3D" id="1.10.340.70">
    <property type="match status" value="1"/>
</dbReference>
<protein>
    <submittedName>
        <fullName evidence="9">Uncharacterized protein</fullName>
    </submittedName>
</protein>
<reference evidence="9" key="1">
    <citation type="submission" date="2021-02" db="EMBL/GenBank/DDBJ databases">
        <authorList>
            <person name="Nowell W R."/>
        </authorList>
    </citation>
    <scope>NUCLEOTIDE SEQUENCE</scope>
    <source>
        <strain evidence="9">Ploen Becks lab</strain>
    </source>
</reference>
<evidence type="ECO:0000256" key="1">
    <source>
        <dbReference type="ARBA" id="ARBA00022679"/>
    </source>
</evidence>
<feature type="non-terminal residue" evidence="9">
    <location>
        <position position="459"/>
    </location>
</feature>
<evidence type="ECO:0000256" key="4">
    <source>
        <dbReference type="ARBA" id="ARBA00022759"/>
    </source>
</evidence>
<dbReference type="AlphaFoldDB" id="A0A814QWS9"/>
<evidence type="ECO:0000259" key="8">
    <source>
        <dbReference type="Pfam" id="PF17921"/>
    </source>
</evidence>
<sequence>TSFKIETNTESPIMCNPYRQPISIINELKKEIEKMLEADIIQPGNAGTWASPAFLIQQKSGSRFIVDYRKLNALTKPFLHPIPRIDDILDKLNGEKCNWLQKSIKILGQKVEGNGIKMDEEKINAIVDRKPPSNLKELQSFLGLCNYNRKFVKDFAKIAAALYILCKPDVKFFWNSKCEEAFKQCFNFSLMCHLSQTDENGREYVCSYASPLLKESERHYSATELECLAAVWSINYFRNYLYGFRFTLITDHYALEWLLTSKDPNTRLLRWSIAVQSFQFDILHKDGSKHSNVDALNRSVFSLNIEEKKNDCDISEKYLEPHQDTNLIYFLKYGRHSPGLSRKQVNRVNLLQKHYKLEGDNLCYRKDFHDSKFNLKVPKPNERLEIIAKSHNIGHFKTETVFRELPSKFFWKNMQQDIQNFINKCENCLAFREIPIVDHPALALPIDSIFDRIGIDLIL</sequence>
<dbReference type="GO" id="GO:0004519">
    <property type="term" value="F:endonuclease activity"/>
    <property type="evidence" value="ECO:0007669"/>
    <property type="project" value="UniProtKB-KW"/>
</dbReference>
<evidence type="ECO:0000256" key="5">
    <source>
        <dbReference type="ARBA" id="ARBA00022801"/>
    </source>
</evidence>
<dbReference type="EMBL" id="CAJNOC010009170">
    <property type="protein sequence ID" value="CAF1125670.1"/>
    <property type="molecule type" value="Genomic_DNA"/>
</dbReference>
<feature type="domain" description="Integrase zinc-binding" evidence="8">
    <location>
        <begin position="379"/>
        <end position="430"/>
    </location>
</feature>
<comment type="caution">
    <text evidence="9">The sequence shown here is derived from an EMBL/GenBank/DDBJ whole genome shotgun (WGS) entry which is preliminary data.</text>
</comment>
<dbReference type="GO" id="GO:0016787">
    <property type="term" value="F:hydrolase activity"/>
    <property type="evidence" value="ECO:0007669"/>
    <property type="project" value="UniProtKB-KW"/>
</dbReference>
<dbReference type="Pfam" id="PF17917">
    <property type="entry name" value="RT_RNaseH"/>
    <property type="match status" value="1"/>
</dbReference>
<keyword evidence="5" id="KW-0378">Hydrolase</keyword>